<dbReference type="PIRSF" id="PIRSF000429">
    <property type="entry name" value="Ac-CoA_Ac_transf"/>
    <property type="match status" value="1"/>
</dbReference>
<evidence type="ECO:0000256" key="2">
    <source>
        <dbReference type="ARBA" id="ARBA00022679"/>
    </source>
</evidence>
<name>A0A6J4KAD2_9BACT</name>
<dbReference type="FunFam" id="3.40.47.10:FF:000010">
    <property type="entry name" value="Acetyl-CoA acetyltransferase (Thiolase)"/>
    <property type="match status" value="1"/>
</dbReference>
<dbReference type="InterPro" id="IPR020616">
    <property type="entry name" value="Thiolase_N"/>
</dbReference>
<evidence type="ECO:0000256" key="1">
    <source>
        <dbReference type="ARBA" id="ARBA00010982"/>
    </source>
</evidence>
<evidence type="ECO:0000259" key="7">
    <source>
        <dbReference type="Pfam" id="PF02803"/>
    </source>
</evidence>
<dbReference type="PROSITE" id="PS00099">
    <property type="entry name" value="THIOLASE_3"/>
    <property type="match status" value="1"/>
</dbReference>
<keyword evidence="3 5" id="KW-0012">Acyltransferase</keyword>
<dbReference type="CDD" id="cd00751">
    <property type="entry name" value="thiolase"/>
    <property type="match status" value="1"/>
</dbReference>
<dbReference type="PROSITE" id="PS00737">
    <property type="entry name" value="THIOLASE_2"/>
    <property type="match status" value="1"/>
</dbReference>
<dbReference type="PANTHER" id="PTHR18919">
    <property type="entry name" value="ACETYL-COA C-ACYLTRANSFERASE"/>
    <property type="match status" value="1"/>
</dbReference>
<feature type="domain" description="Thiolase N-terminal" evidence="6">
    <location>
        <begin position="13"/>
        <end position="277"/>
    </location>
</feature>
<organism evidence="8">
    <name type="scientific">uncultured Gemmatimonadota bacterium</name>
    <dbReference type="NCBI Taxonomy" id="203437"/>
    <lineage>
        <taxon>Bacteria</taxon>
        <taxon>Pseudomonadati</taxon>
        <taxon>Gemmatimonadota</taxon>
        <taxon>environmental samples</taxon>
    </lineage>
</organism>
<protein>
    <submittedName>
        <fullName evidence="8">3-ketoacyl-CoA thiolase @ Acetyl-CoA acetyltransferase</fullName>
        <ecNumber evidence="8">2.3.1.16</ecNumber>
        <ecNumber evidence="8">2.3.1.9</ecNumber>
    </submittedName>
</protein>
<keyword evidence="2 5" id="KW-0808">Transferase</keyword>
<dbReference type="EMBL" id="CADCTW010000024">
    <property type="protein sequence ID" value="CAA9300377.1"/>
    <property type="molecule type" value="Genomic_DNA"/>
</dbReference>
<evidence type="ECO:0000256" key="3">
    <source>
        <dbReference type="ARBA" id="ARBA00023315"/>
    </source>
</evidence>
<dbReference type="Pfam" id="PF02803">
    <property type="entry name" value="Thiolase_C"/>
    <property type="match status" value="1"/>
</dbReference>
<feature type="active site" description="Proton acceptor" evidence="4">
    <location>
        <position position="363"/>
    </location>
</feature>
<dbReference type="PROSITE" id="PS00098">
    <property type="entry name" value="THIOLASE_1"/>
    <property type="match status" value="1"/>
</dbReference>
<feature type="active site" description="Proton acceptor" evidence="4">
    <location>
        <position position="393"/>
    </location>
</feature>
<feature type="domain" description="Thiolase C-terminal" evidence="7">
    <location>
        <begin position="285"/>
        <end position="405"/>
    </location>
</feature>
<evidence type="ECO:0000256" key="5">
    <source>
        <dbReference type="RuleBase" id="RU003557"/>
    </source>
</evidence>
<evidence type="ECO:0000259" key="6">
    <source>
        <dbReference type="Pfam" id="PF00108"/>
    </source>
</evidence>
<comment type="similarity">
    <text evidence="1 5">Belongs to the thiolase-like superfamily. Thiolase family.</text>
</comment>
<accession>A0A6J4KAD2</accession>
<dbReference type="InterPro" id="IPR020615">
    <property type="entry name" value="Thiolase_acyl_enz_int_AS"/>
</dbReference>
<evidence type="ECO:0000256" key="4">
    <source>
        <dbReference type="PIRSR" id="PIRSR000429-1"/>
    </source>
</evidence>
<dbReference type="EC" id="2.3.1.16" evidence="8"/>
<gene>
    <name evidence="8" type="ORF">AVDCRST_MAG68-314</name>
</gene>
<dbReference type="SUPFAM" id="SSF53901">
    <property type="entry name" value="Thiolase-like"/>
    <property type="match status" value="2"/>
</dbReference>
<dbReference type="PANTHER" id="PTHR18919:SF107">
    <property type="entry name" value="ACETYL-COA ACETYLTRANSFERASE, CYTOSOLIC"/>
    <property type="match status" value="1"/>
</dbReference>
<sequence>MIDIARDPKTTPVIVSAVRTPIGRFLGGLSSLSAPDLGGIALREAVARAGIPAEDVEEVIMGNVVQGGVGQAPARQAVIKAGLPSAVSALTINKVCGSGLKAVMLAAQGIRAGDSRVVLAGGQESMSNAPYYVYGMRNGVKFGDQTLVDGLVRDGLWCSFCEVHMGGHAEYTANKAGISRAQADEFSVNSHRKAVAAQQAGKFKEEIVPVEIAGRKGSTIVSDDEGPRADSSMESLGKLKPAFAKDAPKDVTDPVVTAGNASSMNDGASAVLVVSEEYARANGLTILARVTGYSTGAVEPNELFFAPIQAVRRLMQKTGTGIHDFDLIEANEAFAVQALANGQGLEWDWDRVNVNGGAVALGHPIGASGARVLTTLLHAMKDRDAETGLATLCLGGGDAVALSVERV</sequence>
<dbReference type="InterPro" id="IPR016039">
    <property type="entry name" value="Thiolase-like"/>
</dbReference>
<evidence type="ECO:0000313" key="8">
    <source>
        <dbReference type="EMBL" id="CAA9300377.1"/>
    </source>
</evidence>
<dbReference type="GO" id="GO:0003985">
    <property type="term" value="F:acetyl-CoA C-acetyltransferase activity"/>
    <property type="evidence" value="ECO:0007669"/>
    <property type="project" value="UniProtKB-EC"/>
</dbReference>
<dbReference type="InterPro" id="IPR020610">
    <property type="entry name" value="Thiolase_AS"/>
</dbReference>
<dbReference type="Pfam" id="PF00108">
    <property type="entry name" value="Thiolase_N"/>
    <property type="match status" value="1"/>
</dbReference>
<dbReference type="EC" id="2.3.1.9" evidence="8"/>
<dbReference type="AlphaFoldDB" id="A0A6J4KAD2"/>
<feature type="active site" description="Acyl-thioester intermediate" evidence="4">
    <location>
        <position position="96"/>
    </location>
</feature>
<proteinExistence type="inferred from homology"/>
<dbReference type="InterPro" id="IPR020613">
    <property type="entry name" value="Thiolase_CS"/>
</dbReference>
<dbReference type="NCBIfam" id="TIGR01930">
    <property type="entry name" value="AcCoA-C-Actrans"/>
    <property type="match status" value="1"/>
</dbReference>
<dbReference type="Gene3D" id="3.40.47.10">
    <property type="match status" value="2"/>
</dbReference>
<dbReference type="InterPro" id="IPR002155">
    <property type="entry name" value="Thiolase"/>
</dbReference>
<reference evidence="8" key="1">
    <citation type="submission" date="2020-02" db="EMBL/GenBank/DDBJ databases">
        <authorList>
            <person name="Meier V. D."/>
        </authorList>
    </citation>
    <scope>NUCLEOTIDE SEQUENCE</scope>
    <source>
        <strain evidence="8">AVDCRST_MAG68</strain>
    </source>
</reference>
<dbReference type="InterPro" id="IPR020617">
    <property type="entry name" value="Thiolase_C"/>
</dbReference>